<dbReference type="EMBL" id="JAHSPG010000002">
    <property type="protein sequence ID" value="MBV4356173.1"/>
    <property type="molecule type" value="Genomic_DNA"/>
</dbReference>
<protein>
    <submittedName>
        <fullName evidence="6">Class I SAM-dependent methyltransferase</fullName>
    </submittedName>
</protein>
<evidence type="ECO:0000256" key="2">
    <source>
        <dbReference type="ARBA" id="ARBA00022679"/>
    </source>
</evidence>
<evidence type="ECO:0000256" key="1">
    <source>
        <dbReference type="ARBA" id="ARBA00022603"/>
    </source>
</evidence>
<dbReference type="PANTHER" id="PTHR43712">
    <property type="entry name" value="PUTATIVE (AFU_ORTHOLOGUE AFUA_4G14580)-RELATED"/>
    <property type="match status" value="1"/>
</dbReference>
<keyword evidence="7" id="KW-1185">Reference proteome</keyword>
<dbReference type="PROSITE" id="PS51683">
    <property type="entry name" value="SAM_OMT_II"/>
    <property type="match status" value="1"/>
</dbReference>
<proteinExistence type="predicted"/>
<keyword evidence="3" id="KW-0949">S-adenosyl-L-methionine</keyword>
<dbReference type="GO" id="GO:0008171">
    <property type="term" value="F:O-methyltransferase activity"/>
    <property type="evidence" value="ECO:0007669"/>
    <property type="project" value="InterPro"/>
</dbReference>
<keyword evidence="2" id="KW-0808">Transferase</keyword>
<dbReference type="RefSeq" id="WP_217789736.1">
    <property type="nucleotide sequence ID" value="NZ_JAHSPG010000002.1"/>
</dbReference>
<evidence type="ECO:0000259" key="4">
    <source>
        <dbReference type="Pfam" id="PF00891"/>
    </source>
</evidence>
<gene>
    <name evidence="6" type="ORF">KTO63_03370</name>
</gene>
<dbReference type="InterPro" id="IPR049480">
    <property type="entry name" value="BVU_1015-like_N"/>
</dbReference>
<sequence length="356" mass="40400">MQFFNAPSEETALDARSKAQWIAFAPVVFQAAKSLRNTGILQTLENHKATGITMEQVEKSTGISHYGVRVLLEAGLGMGLVYLEDDKYFMTKTGYFILHDEMTNVNMNFIHDICYHGLHKLEESIRNGKPEGLPTLGNWNTIYEGLSKLPPHQQKSWFEFDHFYSDNAFPGALRTIFKTEFKTLLDIGGNTGKWAVACTRYNPEVHVTMMDLPGQLGLAKEKIAKTEVADRISYFETNILNESLPFPKGFDAIWMSQFLDCFSDAEIESILKRCYDALNDGGHVFIMETFWDRQKFEAAAFSLQQTSLYFTAMANGNSQMYHSDVFKKIVEEAGFEVAEQIDNIGLGHTILKCKKR</sequence>
<dbReference type="Proteomes" id="UP000812270">
    <property type="component" value="Unassembled WGS sequence"/>
</dbReference>
<dbReference type="Pfam" id="PF21212">
    <property type="entry name" value="Dimerisation2-like_dom"/>
    <property type="match status" value="1"/>
</dbReference>
<feature type="domain" description="BVU-1015-like N-terminal dimerisation-like" evidence="5">
    <location>
        <begin position="18"/>
        <end position="88"/>
    </location>
</feature>
<dbReference type="PANTHER" id="PTHR43712:SF2">
    <property type="entry name" value="O-METHYLTRANSFERASE CICE"/>
    <property type="match status" value="1"/>
</dbReference>
<evidence type="ECO:0000259" key="5">
    <source>
        <dbReference type="Pfam" id="PF21212"/>
    </source>
</evidence>
<keyword evidence="1 6" id="KW-0489">Methyltransferase</keyword>
<evidence type="ECO:0000256" key="3">
    <source>
        <dbReference type="ARBA" id="ARBA00022691"/>
    </source>
</evidence>
<name>A0A9E2S6T1_9BACT</name>
<dbReference type="AlphaFoldDB" id="A0A9E2S6T1"/>
<accession>A0A9E2S6T1</accession>
<reference evidence="6" key="1">
    <citation type="submission" date="2021-06" db="EMBL/GenBank/DDBJ databases">
        <authorList>
            <person name="Huq M.A."/>
        </authorList>
    </citation>
    <scope>NUCLEOTIDE SEQUENCE</scope>
    <source>
        <strain evidence="6">MAH-26</strain>
    </source>
</reference>
<dbReference type="GO" id="GO:0032259">
    <property type="term" value="P:methylation"/>
    <property type="evidence" value="ECO:0007669"/>
    <property type="project" value="UniProtKB-KW"/>
</dbReference>
<dbReference type="Pfam" id="PF00891">
    <property type="entry name" value="Methyltransf_2"/>
    <property type="match status" value="1"/>
</dbReference>
<comment type="caution">
    <text evidence="6">The sequence shown here is derived from an EMBL/GenBank/DDBJ whole genome shotgun (WGS) entry which is preliminary data.</text>
</comment>
<evidence type="ECO:0000313" key="7">
    <source>
        <dbReference type="Proteomes" id="UP000812270"/>
    </source>
</evidence>
<dbReference type="InterPro" id="IPR016461">
    <property type="entry name" value="COMT-like"/>
</dbReference>
<organism evidence="6 7">
    <name type="scientific">Pinibacter aurantiacus</name>
    <dbReference type="NCBI Taxonomy" id="2851599"/>
    <lineage>
        <taxon>Bacteria</taxon>
        <taxon>Pseudomonadati</taxon>
        <taxon>Bacteroidota</taxon>
        <taxon>Chitinophagia</taxon>
        <taxon>Chitinophagales</taxon>
        <taxon>Chitinophagaceae</taxon>
        <taxon>Pinibacter</taxon>
    </lineage>
</organism>
<feature type="domain" description="O-methyltransferase C-terminal" evidence="4">
    <location>
        <begin position="179"/>
        <end position="336"/>
    </location>
</feature>
<dbReference type="InterPro" id="IPR001077">
    <property type="entry name" value="COMT_C"/>
</dbReference>
<evidence type="ECO:0000313" key="6">
    <source>
        <dbReference type="EMBL" id="MBV4356173.1"/>
    </source>
</evidence>